<dbReference type="GO" id="GO:0034605">
    <property type="term" value="P:cellular response to heat"/>
    <property type="evidence" value="ECO:0007669"/>
    <property type="project" value="TreeGrafter"/>
</dbReference>
<keyword evidence="12" id="KW-1185">Reference proteome</keyword>
<dbReference type="PANTHER" id="PTHR10015:SF322">
    <property type="entry name" value="HEAT STRESS TRANSCRIPTION FACTOR A-7A"/>
    <property type="match status" value="1"/>
</dbReference>
<dbReference type="Pfam" id="PF00447">
    <property type="entry name" value="HSF_DNA-bind"/>
    <property type="match status" value="1"/>
</dbReference>
<dbReference type="GO" id="GO:0006357">
    <property type="term" value="P:regulation of transcription by RNA polymerase II"/>
    <property type="evidence" value="ECO:0007669"/>
    <property type="project" value="TreeGrafter"/>
</dbReference>
<evidence type="ECO:0000259" key="10">
    <source>
        <dbReference type="PROSITE" id="PS00434"/>
    </source>
</evidence>
<keyword evidence="6" id="KW-0804">Transcription</keyword>
<evidence type="ECO:0000313" key="12">
    <source>
        <dbReference type="Proteomes" id="UP001163823"/>
    </source>
</evidence>
<dbReference type="FunFam" id="1.10.10.10:FF:000057">
    <property type="entry name" value="Heat shock transcription factor 1"/>
    <property type="match status" value="1"/>
</dbReference>
<evidence type="ECO:0000256" key="2">
    <source>
        <dbReference type="ARBA" id="ARBA00022553"/>
    </source>
</evidence>
<reference evidence="11" key="1">
    <citation type="journal article" date="2023" name="Science">
        <title>Elucidation of the pathway for biosynthesis of saponin adjuvants from the soapbark tree.</title>
        <authorList>
            <person name="Reed J."/>
            <person name="Orme A."/>
            <person name="El-Demerdash A."/>
            <person name="Owen C."/>
            <person name="Martin L.B.B."/>
            <person name="Misra R.C."/>
            <person name="Kikuchi S."/>
            <person name="Rejzek M."/>
            <person name="Martin A.C."/>
            <person name="Harkess A."/>
            <person name="Leebens-Mack J."/>
            <person name="Louveau T."/>
            <person name="Stephenson M.J."/>
            <person name="Osbourn A."/>
        </authorList>
    </citation>
    <scope>NUCLEOTIDE SEQUENCE</scope>
    <source>
        <strain evidence="11">S10</strain>
    </source>
</reference>
<dbReference type="InterPro" id="IPR036388">
    <property type="entry name" value="WH-like_DNA-bd_sf"/>
</dbReference>
<sequence length="347" mass="40397">MNSMYPVKEEYLGLSSSQSGDDLPRIPQPQPMEGLHDTGPPPFLAKIFDMMGDPSTNHIVSWSRGGSSFIVWDPQAFSMYLLPRFFKHNNFSSFVRQLNTYRFRKIHPDRWEFANEGFLRGQRHLLTNIRRRKAASQPVASQKLVGEHCVGDGMFEMHEEVDSLRRDKQVLMMELVKLRQQQQNNRAYLKAMEQRLQCTEIKQRQMMAFLARAMQNPSFVEQLVLQKENRKELEEAITKKSRRPIDQGHTSICVGESSRGREGPNPIKIEPLEFGDYGFEVSELEVLAMEMQGMGRGKRELEEMQDELESQGCLDKEFDERFWEELFSGRFEEELGITGLKVMKMKM</sequence>
<dbReference type="InterPro" id="IPR036390">
    <property type="entry name" value="WH_DNA-bd_sf"/>
</dbReference>
<evidence type="ECO:0000313" key="11">
    <source>
        <dbReference type="EMBL" id="KAJ7972740.1"/>
    </source>
</evidence>
<evidence type="ECO:0000256" key="4">
    <source>
        <dbReference type="ARBA" id="ARBA00023016"/>
    </source>
</evidence>
<dbReference type="KEGG" id="qsa:O6P43_010585"/>
<name>A0AAD7Q0U7_QUISA</name>
<evidence type="ECO:0000256" key="3">
    <source>
        <dbReference type="ARBA" id="ARBA00023015"/>
    </source>
</evidence>
<dbReference type="PRINTS" id="PR00056">
    <property type="entry name" value="HSFDOMAIN"/>
</dbReference>
<dbReference type="GO" id="GO:0005634">
    <property type="term" value="C:nucleus"/>
    <property type="evidence" value="ECO:0007669"/>
    <property type="project" value="UniProtKB-SubCell"/>
</dbReference>
<evidence type="ECO:0000256" key="7">
    <source>
        <dbReference type="ARBA" id="ARBA00023242"/>
    </source>
</evidence>
<feature type="region of interest" description="Disordered" evidence="9">
    <location>
        <begin position="14"/>
        <end position="35"/>
    </location>
</feature>
<organism evidence="11 12">
    <name type="scientific">Quillaja saponaria</name>
    <name type="common">Soap bark tree</name>
    <dbReference type="NCBI Taxonomy" id="32244"/>
    <lineage>
        <taxon>Eukaryota</taxon>
        <taxon>Viridiplantae</taxon>
        <taxon>Streptophyta</taxon>
        <taxon>Embryophyta</taxon>
        <taxon>Tracheophyta</taxon>
        <taxon>Spermatophyta</taxon>
        <taxon>Magnoliopsida</taxon>
        <taxon>eudicotyledons</taxon>
        <taxon>Gunneridae</taxon>
        <taxon>Pentapetalae</taxon>
        <taxon>rosids</taxon>
        <taxon>fabids</taxon>
        <taxon>Fabales</taxon>
        <taxon>Quillajaceae</taxon>
        <taxon>Quillaja</taxon>
    </lineage>
</organism>
<protein>
    <submittedName>
        <fullName evidence="11">Heat shock transcription factor</fullName>
    </submittedName>
</protein>
<gene>
    <name evidence="11" type="ORF">O6P43_010585</name>
</gene>
<accession>A0AAD7Q0U7</accession>
<dbReference type="EMBL" id="JARAOO010000004">
    <property type="protein sequence ID" value="KAJ7972740.1"/>
    <property type="molecule type" value="Genomic_DNA"/>
</dbReference>
<proteinExistence type="inferred from homology"/>
<dbReference type="SUPFAM" id="SSF46785">
    <property type="entry name" value="Winged helix' DNA-binding domain"/>
    <property type="match status" value="1"/>
</dbReference>
<dbReference type="PANTHER" id="PTHR10015">
    <property type="entry name" value="HEAT SHOCK TRANSCRIPTION FACTOR"/>
    <property type="match status" value="1"/>
</dbReference>
<comment type="caution">
    <text evidence="11">The sequence shown here is derived from an EMBL/GenBank/DDBJ whole genome shotgun (WGS) entry which is preliminary data.</text>
</comment>
<evidence type="ECO:0000256" key="5">
    <source>
        <dbReference type="ARBA" id="ARBA00023125"/>
    </source>
</evidence>
<evidence type="ECO:0000256" key="8">
    <source>
        <dbReference type="ARBA" id="ARBA00061350"/>
    </source>
</evidence>
<dbReference type="Proteomes" id="UP001163823">
    <property type="component" value="Chromosome 4"/>
</dbReference>
<feature type="region of interest" description="Disordered" evidence="9">
    <location>
        <begin position="247"/>
        <end position="267"/>
    </location>
</feature>
<evidence type="ECO:0000256" key="6">
    <source>
        <dbReference type="ARBA" id="ARBA00023163"/>
    </source>
</evidence>
<feature type="domain" description="HSF-type DNA-binding" evidence="10">
    <location>
        <begin position="82"/>
        <end position="106"/>
    </location>
</feature>
<keyword evidence="2" id="KW-0597">Phosphoprotein</keyword>
<evidence type="ECO:0000256" key="9">
    <source>
        <dbReference type="SAM" id="MobiDB-lite"/>
    </source>
</evidence>
<comment type="similarity">
    <text evidence="8">Belongs to the HSF family. Class A subfamily.</text>
</comment>
<keyword evidence="7" id="KW-0539">Nucleus</keyword>
<dbReference type="GO" id="GO:0003700">
    <property type="term" value="F:DNA-binding transcription factor activity"/>
    <property type="evidence" value="ECO:0007669"/>
    <property type="project" value="InterPro"/>
</dbReference>
<dbReference type="Gene3D" id="1.10.10.10">
    <property type="entry name" value="Winged helix-like DNA-binding domain superfamily/Winged helix DNA-binding domain"/>
    <property type="match status" value="1"/>
</dbReference>
<evidence type="ECO:0000256" key="1">
    <source>
        <dbReference type="ARBA" id="ARBA00004123"/>
    </source>
</evidence>
<dbReference type="AlphaFoldDB" id="A0AAD7Q0U7"/>
<keyword evidence="3" id="KW-0805">Transcription regulation</keyword>
<dbReference type="PROSITE" id="PS00434">
    <property type="entry name" value="HSF_DOMAIN"/>
    <property type="match status" value="1"/>
</dbReference>
<dbReference type="InterPro" id="IPR000232">
    <property type="entry name" value="HSF_DNA-bd"/>
</dbReference>
<dbReference type="SMART" id="SM00415">
    <property type="entry name" value="HSF"/>
    <property type="match status" value="1"/>
</dbReference>
<dbReference type="GO" id="GO:0000978">
    <property type="term" value="F:RNA polymerase II cis-regulatory region sequence-specific DNA binding"/>
    <property type="evidence" value="ECO:0007669"/>
    <property type="project" value="TreeGrafter"/>
</dbReference>
<keyword evidence="5" id="KW-0238">DNA-binding</keyword>
<comment type="subcellular location">
    <subcellularLocation>
        <location evidence="1">Nucleus</location>
    </subcellularLocation>
</comment>
<keyword evidence="4 11" id="KW-0346">Stress response</keyword>